<feature type="transmembrane region" description="Helical" evidence="1">
    <location>
        <begin position="230"/>
        <end position="252"/>
    </location>
</feature>
<dbReference type="PIRSF" id="PIRSF036542">
    <property type="entry name" value="SpmA_SpmB"/>
    <property type="match status" value="1"/>
</dbReference>
<name>A0A0A2F298_9PORP</name>
<dbReference type="PANTHER" id="PTHR35793:SF2">
    <property type="entry name" value="INNER MEMBRANE PROTEIN YJIG"/>
    <property type="match status" value="1"/>
</dbReference>
<reference evidence="3 4" key="1">
    <citation type="submission" date="2014-08" db="EMBL/GenBank/DDBJ databases">
        <title>Porphyromonas gulae strain:COT-052_OH3439 Genome sequencing.</title>
        <authorList>
            <person name="Wallis C."/>
            <person name="Deusch O."/>
            <person name="O'Flynn C."/>
            <person name="Davis I."/>
            <person name="Jospin G."/>
            <person name="Darling A.E."/>
            <person name="Coil D.A."/>
            <person name="Alexiev A."/>
            <person name="Horsfall A."/>
            <person name="Kirkwood N."/>
            <person name="Harris S."/>
            <person name="Eisen J.A."/>
        </authorList>
    </citation>
    <scope>NUCLEOTIDE SEQUENCE [LARGE SCALE GENOMIC DNA]</scope>
    <source>
        <strain evidence="4">COT-052 OH3439</strain>
    </source>
</reference>
<organism evidence="3 4">
    <name type="scientific">Porphyromonas gulae</name>
    <dbReference type="NCBI Taxonomy" id="111105"/>
    <lineage>
        <taxon>Bacteria</taxon>
        <taxon>Pseudomonadati</taxon>
        <taxon>Bacteroidota</taxon>
        <taxon>Bacteroidia</taxon>
        <taxon>Bacteroidales</taxon>
        <taxon>Porphyromonadaceae</taxon>
        <taxon>Porphyromonas</taxon>
    </lineage>
</organism>
<feature type="transmembrane region" description="Helical" evidence="1">
    <location>
        <begin position="7"/>
        <end position="25"/>
    </location>
</feature>
<evidence type="ECO:0000313" key="4">
    <source>
        <dbReference type="Proteomes" id="UP000030146"/>
    </source>
</evidence>
<comment type="caution">
    <text evidence="3">The sequence shown here is derived from an EMBL/GenBank/DDBJ whole genome shotgun (WGS) entry which is preliminary data.</text>
</comment>
<keyword evidence="1" id="KW-0472">Membrane</keyword>
<sequence length="410" mass="43863">MVLNHIFVAFFLVSLIVALVRFIVFGDVSVFDEMVQASFSQSKNAFEIALALTGVLALWLGLMKIAERSGLIGKLAQVSSPILSRLFPSVPKDHPALGNIFMNISANLLGLDNAATPLGIRSMESLQTINQQKDKASDAMIMFLAINASGLTLIPSSIMAYRLQAGAANPADIFVPILIATFASTLVAILAVGIRQRINFLQRPLLLFLLSSLLFIGGIIYAGRTLPPETFSSISTAFASILLFGIMCGFVVSGLRARINVYNAFIEGAKDGFGTAVTIIPYLLAMLVGIGIFRASGAMDLITEGLRKLIDFFGGDMKFVEGIPTMLMKPLSGSGARGLMVDAMQTHGADSFVGRLCSIVQGSSDTTFYVVALYYGAVKIRNTRYTVSYSLLADLAGALTAIAVTYIFFG</sequence>
<evidence type="ECO:0000259" key="2">
    <source>
        <dbReference type="Pfam" id="PF07670"/>
    </source>
</evidence>
<dbReference type="Proteomes" id="UP000030146">
    <property type="component" value="Unassembled WGS sequence"/>
</dbReference>
<feature type="transmembrane region" description="Helical" evidence="1">
    <location>
        <begin position="352"/>
        <end position="375"/>
    </location>
</feature>
<gene>
    <name evidence="3" type="ORF">HR15_10135</name>
</gene>
<feature type="domain" description="Nucleoside transporter/FeoB GTPase Gate" evidence="2">
    <location>
        <begin position="51"/>
        <end position="156"/>
    </location>
</feature>
<keyword evidence="1" id="KW-1133">Transmembrane helix</keyword>
<dbReference type="RefSeq" id="WP_039426309.1">
    <property type="nucleotide sequence ID" value="NZ_JRAK01000134.1"/>
</dbReference>
<accession>A0A0A2F298</accession>
<dbReference type="AlphaFoldDB" id="A0A0A2F298"/>
<keyword evidence="1" id="KW-0812">Transmembrane</keyword>
<protein>
    <submittedName>
        <fullName evidence="3">Membrane protein</fullName>
    </submittedName>
</protein>
<feature type="domain" description="Nucleoside transporter/FeoB GTPase Gate" evidence="2">
    <location>
        <begin position="277"/>
        <end position="380"/>
    </location>
</feature>
<evidence type="ECO:0000256" key="1">
    <source>
        <dbReference type="SAM" id="Phobius"/>
    </source>
</evidence>
<dbReference type="Pfam" id="PF07670">
    <property type="entry name" value="Gate"/>
    <property type="match status" value="2"/>
</dbReference>
<proteinExistence type="predicted"/>
<dbReference type="InterPro" id="IPR011415">
    <property type="entry name" value="SpmA_SpmB"/>
</dbReference>
<feature type="transmembrane region" description="Helical" evidence="1">
    <location>
        <begin position="387"/>
        <end position="409"/>
    </location>
</feature>
<feature type="transmembrane region" description="Helical" evidence="1">
    <location>
        <begin position="273"/>
        <end position="293"/>
    </location>
</feature>
<dbReference type="EMBL" id="JRAK01000134">
    <property type="protein sequence ID" value="KGN85138.1"/>
    <property type="molecule type" value="Genomic_DNA"/>
</dbReference>
<keyword evidence="4" id="KW-1185">Reference proteome</keyword>
<evidence type="ECO:0000313" key="3">
    <source>
        <dbReference type="EMBL" id="KGN85138.1"/>
    </source>
</evidence>
<dbReference type="InterPro" id="IPR011642">
    <property type="entry name" value="Gate_dom"/>
</dbReference>
<dbReference type="GO" id="GO:0005886">
    <property type="term" value="C:plasma membrane"/>
    <property type="evidence" value="ECO:0007669"/>
    <property type="project" value="TreeGrafter"/>
</dbReference>
<dbReference type="InterPro" id="IPR052549">
    <property type="entry name" value="SpmB"/>
</dbReference>
<feature type="transmembrane region" description="Helical" evidence="1">
    <location>
        <begin position="139"/>
        <end position="161"/>
    </location>
</feature>
<dbReference type="PANTHER" id="PTHR35793">
    <property type="entry name" value="INNER MEMBRANE PROTEIN YJIG"/>
    <property type="match status" value="1"/>
</dbReference>
<feature type="transmembrane region" description="Helical" evidence="1">
    <location>
        <begin position="205"/>
        <end position="224"/>
    </location>
</feature>
<feature type="transmembrane region" description="Helical" evidence="1">
    <location>
        <begin position="173"/>
        <end position="193"/>
    </location>
</feature>
<feature type="transmembrane region" description="Helical" evidence="1">
    <location>
        <begin position="45"/>
        <end position="62"/>
    </location>
</feature>